<dbReference type="SUPFAM" id="SSF48371">
    <property type="entry name" value="ARM repeat"/>
    <property type="match status" value="1"/>
</dbReference>
<name>A0A8H3ED63_9LECA</name>
<proteinExistence type="inferred from homology"/>
<evidence type="ECO:0008006" key="4">
    <source>
        <dbReference type="Google" id="ProtNLM"/>
    </source>
</evidence>
<dbReference type="AlphaFoldDB" id="A0A8H3ED63"/>
<dbReference type="PANTHER" id="PTHR10182:SF3">
    <property type="entry name" value="PROTEIN MO25"/>
    <property type="match status" value="1"/>
</dbReference>
<dbReference type="Proteomes" id="UP000664521">
    <property type="component" value="Unassembled WGS sequence"/>
</dbReference>
<comment type="similarity">
    <text evidence="1">Belongs to the Mo25 family.</text>
</comment>
<sequence length="361" mass="42201">MAFLFRSKSKSDIVKPAKDLLTRLWQPPVSPRTEEELARLLAQMKLILQGTQETESSPEQVSQLVNLIIQEDFLFSLARSIYLLPFESRKDTQSIFSYVLRHKTPNNPNGDQPALKHVLQSRPEVVLALCRGYQHKESAMPCGVVLREALKHEPVAAIIMYDQSQEDERISRLDEIDFDARQSERGVFWNFFQWIDRGAFEVSTDAFTTFREILTKHKQLVAQFLNINFDMFFEKYNRVLIQSNSYVTKRQSIKLLGEILLDRANYSVMTEYVDRGEHLKLCMNLLKDDRKMVQYEGFHVFKVFVANPHKSAAVQKILVNNRERLLNFLPKFLEDRTDDDQFTDEKSYLIRQIETLPAVSR</sequence>
<dbReference type="OrthoDB" id="609103at2759"/>
<dbReference type="Gene3D" id="1.25.10.10">
    <property type="entry name" value="Leucine-rich Repeat Variant"/>
    <property type="match status" value="1"/>
</dbReference>
<dbReference type="InterPro" id="IPR016024">
    <property type="entry name" value="ARM-type_fold"/>
</dbReference>
<dbReference type="InterPro" id="IPR011989">
    <property type="entry name" value="ARM-like"/>
</dbReference>
<organism evidence="2 3">
    <name type="scientific">Heterodermia speciosa</name>
    <dbReference type="NCBI Taxonomy" id="116794"/>
    <lineage>
        <taxon>Eukaryota</taxon>
        <taxon>Fungi</taxon>
        <taxon>Dikarya</taxon>
        <taxon>Ascomycota</taxon>
        <taxon>Pezizomycotina</taxon>
        <taxon>Lecanoromycetes</taxon>
        <taxon>OSLEUM clade</taxon>
        <taxon>Lecanoromycetidae</taxon>
        <taxon>Caliciales</taxon>
        <taxon>Physciaceae</taxon>
        <taxon>Heterodermia</taxon>
    </lineage>
</organism>
<gene>
    <name evidence="2" type="ORF">HETSPECPRED_004751</name>
</gene>
<dbReference type="GO" id="GO:0035556">
    <property type="term" value="P:intracellular signal transduction"/>
    <property type="evidence" value="ECO:0007669"/>
    <property type="project" value="TreeGrafter"/>
</dbReference>
<evidence type="ECO:0000313" key="2">
    <source>
        <dbReference type="EMBL" id="CAF9904666.1"/>
    </source>
</evidence>
<dbReference type="FunFam" id="1.25.10.10:FF:000257">
    <property type="entry name" value="Conidiophore development protein hymA"/>
    <property type="match status" value="1"/>
</dbReference>
<evidence type="ECO:0000313" key="3">
    <source>
        <dbReference type="Proteomes" id="UP000664521"/>
    </source>
</evidence>
<dbReference type="EMBL" id="CAJPDS010000003">
    <property type="protein sequence ID" value="CAF9904666.1"/>
    <property type="molecule type" value="Genomic_DNA"/>
</dbReference>
<dbReference type="GO" id="GO:0043539">
    <property type="term" value="F:protein serine/threonine kinase activator activity"/>
    <property type="evidence" value="ECO:0007669"/>
    <property type="project" value="TreeGrafter"/>
</dbReference>
<keyword evidence="3" id="KW-1185">Reference proteome</keyword>
<accession>A0A8H3ED63</accession>
<dbReference type="PANTHER" id="PTHR10182">
    <property type="entry name" value="CALCIUM-BINDING PROTEIN 39-RELATED"/>
    <property type="match status" value="1"/>
</dbReference>
<comment type="caution">
    <text evidence="2">The sequence shown here is derived from an EMBL/GenBank/DDBJ whole genome shotgun (WGS) entry which is preliminary data.</text>
</comment>
<dbReference type="InterPro" id="IPR013878">
    <property type="entry name" value="Mo25"/>
</dbReference>
<protein>
    <recommendedName>
        <fullName evidence="4">Mo25-like protein</fullName>
    </recommendedName>
</protein>
<dbReference type="Pfam" id="PF08569">
    <property type="entry name" value="Mo25"/>
    <property type="match status" value="1"/>
</dbReference>
<evidence type="ECO:0000256" key="1">
    <source>
        <dbReference type="ARBA" id="ARBA00011012"/>
    </source>
</evidence>
<dbReference type="GO" id="GO:0005737">
    <property type="term" value="C:cytoplasm"/>
    <property type="evidence" value="ECO:0007669"/>
    <property type="project" value="UniProtKB-ARBA"/>
</dbReference>
<reference evidence="2" key="1">
    <citation type="submission" date="2021-03" db="EMBL/GenBank/DDBJ databases">
        <authorList>
            <person name="Tagirdzhanova G."/>
        </authorList>
    </citation>
    <scope>NUCLEOTIDE SEQUENCE</scope>
</reference>